<protein>
    <submittedName>
        <fullName evidence="1">Uncharacterized protein</fullName>
    </submittedName>
</protein>
<dbReference type="AlphaFoldDB" id="A0A2Z6NGA3"/>
<sequence>MGGIKDKGCRIMKVYRGRVSRLQHVSPVERQWLIAVHRIIPPQRRLVNCK</sequence>
<dbReference type="Proteomes" id="UP000242715">
    <property type="component" value="Unassembled WGS sequence"/>
</dbReference>
<organism evidence="1 2">
    <name type="scientific">Trifolium subterraneum</name>
    <name type="common">Subterranean clover</name>
    <dbReference type="NCBI Taxonomy" id="3900"/>
    <lineage>
        <taxon>Eukaryota</taxon>
        <taxon>Viridiplantae</taxon>
        <taxon>Streptophyta</taxon>
        <taxon>Embryophyta</taxon>
        <taxon>Tracheophyta</taxon>
        <taxon>Spermatophyta</taxon>
        <taxon>Magnoliopsida</taxon>
        <taxon>eudicotyledons</taxon>
        <taxon>Gunneridae</taxon>
        <taxon>Pentapetalae</taxon>
        <taxon>rosids</taxon>
        <taxon>fabids</taxon>
        <taxon>Fabales</taxon>
        <taxon>Fabaceae</taxon>
        <taxon>Papilionoideae</taxon>
        <taxon>50 kb inversion clade</taxon>
        <taxon>NPAAA clade</taxon>
        <taxon>Hologalegina</taxon>
        <taxon>IRL clade</taxon>
        <taxon>Trifolieae</taxon>
        <taxon>Trifolium</taxon>
    </lineage>
</organism>
<dbReference type="EMBL" id="DF973572">
    <property type="protein sequence ID" value="GAU34945.1"/>
    <property type="molecule type" value="Genomic_DNA"/>
</dbReference>
<name>A0A2Z6NGA3_TRISU</name>
<keyword evidence="2" id="KW-1185">Reference proteome</keyword>
<proteinExistence type="predicted"/>
<gene>
    <name evidence="1" type="ORF">TSUD_312760</name>
</gene>
<evidence type="ECO:0000313" key="1">
    <source>
        <dbReference type="EMBL" id="GAU34945.1"/>
    </source>
</evidence>
<accession>A0A2Z6NGA3</accession>
<evidence type="ECO:0000313" key="2">
    <source>
        <dbReference type="Proteomes" id="UP000242715"/>
    </source>
</evidence>
<reference evidence="2" key="1">
    <citation type="journal article" date="2017" name="Front. Plant Sci.">
        <title>Climate Clever Clovers: New Paradigm to Reduce the Environmental Footprint of Ruminants by Breeding Low Methanogenic Forages Utilizing Haplotype Variation.</title>
        <authorList>
            <person name="Kaur P."/>
            <person name="Appels R."/>
            <person name="Bayer P.E."/>
            <person name="Keeble-Gagnere G."/>
            <person name="Wang J."/>
            <person name="Hirakawa H."/>
            <person name="Shirasawa K."/>
            <person name="Vercoe P."/>
            <person name="Stefanova K."/>
            <person name="Durmic Z."/>
            <person name="Nichols P."/>
            <person name="Revell C."/>
            <person name="Isobe S.N."/>
            <person name="Edwards D."/>
            <person name="Erskine W."/>
        </authorList>
    </citation>
    <scope>NUCLEOTIDE SEQUENCE [LARGE SCALE GENOMIC DNA]</scope>
    <source>
        <strain evidence="2">cv. Daliak</strain>
    </source>
</reference>